<dbReference type="Proteomes" id="UP000234681">
    <property type="component" value="Chromosome 4"/>
</dbReference>
<organism evidence="1 2">
    <name type="scientific">Rattus norvegicus</name>
    <name type="common">Rat</name>
    <dbReference type="NCBI Taxonomy" id="10116"/>
    <lineage>
        <taxon>Eukaryota</taxon>
        <taxon>Metazoa</taxon>
        <taxon>Chordata</taxon>
        <taxon>Craniata</taxon>
        <taxon>Vertebrata</taxon>
        <taxon>Euteleostomi</taxon>
        <taxon>Mammalia</taxon>
        <taxon>Eutheria</taxon>
        <taxon>Euarchontoglires</taxon>
        <taxon>Glires</taxon>
        <taxon>Rodentia</taxon>
        <taxon>Myomorpha</taxon>
        <taxon>Muroidea</taxon>
        <taxon>Muridae</taxon>
        <taxon>Murinae</taxon>
        <taxon>Rattus</taxon>
    </lineage>
</organism>
<proteinExistence type="predicted"/>
<evidence type="ECO:0000313" key="2">
    <source>
        <dbReference type="Proteomes" id="UP000234681"/>
    </source>
</evidence>
<name>A6IAH0_RAT</name>
<evidence type="ECO:0000313" key="1">
    <source>
        <dbReference type="EMBL" id="EDL91088.1"/>
    </source>
</evidence>
<reference evidence="2" key="1">
    <citation type="submission" date="2005-09" db="EMBL/GenBank/DDBJ databases">
        <authorList>
            <person name="Mural R.J."/>
            <person name="Li P.W."/>
            <person name="Adams M.D."/>
            <person name="Amanatides P.G."/>
            <person name="Baden-Tillson H."/>
            <person name="Barnstead M."/>
            <person name="Chin S.H."/>
            <person name="Dew I."/>
            <person name="Evans C.A."/>
            <person name="Ferriera S."/>
            <person name="Flanigan M."/>
            <person name="Fosler C."/>
            <person name="Glodek A."/>
            <person name="Gu Z."/>
            <person name="Holt R.A."/>
            <person name="Jennings D."/>
            <person name="Kraft C.L."/>
            <person name="Lu F."/>
            <person name="Nguyen T."/>
            <person name="Nusskern D.R."/>
            <person name="Pfannkoch C.M."/>
            <person name="Sitter C."/>
            <person name="Sutton G.G."/>
            <person name="Venter J.C."/>
            <person name="Wang Z."/>
            <person name="Woodage T."/>
            <person name="Zheng X.H."/>
            <person name="Zhong F."/>
        </authorList>
    </citation>
    <scope>NUCLEOTIDE SEQUENCE [LARGE SCALE GENOMIC DNA]</scope>
    <source>
        <strain>BN</strain>
        <strain evidence="2">Sprague-Dawley</strain>
    </source>
</reference>
<dbReference type="AlphaFoldDB" id="A6IAH0"/>
<accession>A6IAH0</accession>
<protein>
    <submittedName>
        <fullName evidence="1">RCG56504</fullName>
    </submittedName>
</protein>
<sequence length="69" mass="7532">MAPKALTLGGIRSKLETPCRHNPLSSELSNTRSRGWPDCPFLFPYFGGETISCGQQIPGAHFAVFKVPL</sequence>
<gene>
    <name evidence="1" type="ORF">rCG_56504</name>
</gene>
<dbReference type="EMBL" id="CH473957">
    <property type="protein sequence ID" value="EDL91088.1"/>
    <property type="molecule type" value="Genomic_DNA"/>
</dbReference>